<evidence type="ECO:0000313" key="2">
    <source>
        <dbReference type="EMBL" id="CEK91436.1"/>
    </source>
</evidence>
<dbReference type="PANTHER" id="PTHR36693:SF1">
    <property type="entry name" value="GH02722P"/>
    <property type="match status" value="1"/>
</dbReference>
<gene>
    <name evidence="3" type="primary">ORF182971</name>
    <name evidence="2" type="synonym">ORF182965</name>
</gene>
<sequence length="421" mass="48291">MPRLFVVFRTFDRIWACKTYTRELAPFEMDMSRGPIKLMFMVEQISAESNSENLLVLDANFMSHNSILSSDTASFYCHAHENFVPVFLKQNKQKPIPISPTVGTKKGLVRRFSVPNLELDIEGSVSGQSQSRDVIYFVLPMFRSTILVDAHLASCINSEYSKSRVFRRHFWHYICKNNGFRNCVPDYEKWTQEERNTWENYLSVPYMIDLVAVWPKQKIDYAWSMRMLDQLSKHVALEEGFAWLSTLGGAHSSLGETFIHHAEQAGRISSQQLKLAIELGNESLMARCYIFWSWSLLQRGHLRRCQICVQYTWKFCQIIRSRDTALENMCKAVWSRLKYKRAQLKAKSRLCMTRKSRPPLDNDDKNGGGDTSNNTSGNSVFTCGCNSNSSYGDINSKSSSNVCIETAVKSQPAVTNSLRVH</sequence>
<dbReference type="InterPro" id="IPR032072">
    <property type="entry name" value="DUF4807"/>
</dbReference>
<dbReference type="PANTHER" id="PTHR36693">
    <property type="entry name" value="GH02722P"/>
    <property type="match status" value="1"/>
</dbReference>
<organism evidence="3">
    <name type="scientific">Arion vulgaris</name>
    <dbReference type="NCBI Taxonomy" id="1028688"/>
    <lineage>
        <taxon>Eukaryota</taxon>
        <taxon>Metazoa</taxon>
        <taxon>Spiralia</taxon>
        <taxon>Lophotrochozoa</taxon>
        <taxon>Mollusca</taxon>
        <taxon>Gastropoda</taxon>
        <taxon>Heterobranchia</taxon>
        <taxon>Euthyneura</taxon>
        <taxon>Panpulmonata</taxon>
        <taxon>Eupulmonata</taxon>
        <taxon>Stylommatophora</taxon>
        <taxon>Helicina</taxon>
        <taxon>Arionoidea</taxon>
        <taxon>Arionidae</taxon>
        <taxon>Arion</taxon>
    </lineage>
</organism>
<dbReference type="EMBL" id="HACG01044573">
    <property type="protein sequence ID" value="CEK91438.1"/>
    <property type="molecule type" value="Transcribed_RNA"/>
</dbReference>
<reference evidence="3" key="1">
    <citation type="submission" date="2014-12" db="EMBL/GenBank/DDBJ databases">
        <title>Insight into the proteome of Arion vulgaris.</title>
        <authorList>
            <person name="Aradska J."/>
            <person name="Bulat T."/>
            <person name="Smidak R."/>
            <person name="Sarate P."/>
            <person name="Gangsoo J."/>
            <person name="Sialana F."/>
            <person name="Bilban M."/>
            <person name="Lubec G."/>
        </authorList>
    </citation>
    <scope>NUCLEOTIDE SEQUENCE</scope>
    <source>
        <tissue evidence="3">Skin</tissue>
    </source>
</reference>
<feature type="region of interest" description="Disordered" evidence="1">
    <location>
        <begin position="354"/>
        <end position="373"/>
    </location>
</feature>
<name>A0A0B7BEQ4_9EUPU</name>
<protein>
    <submittedName>
        <fullName evidence="3">Uncharacterized protein</fullName>
    </submittedName>
</protein>
<proteinExistence type="predicted"/>
<feature type="compositionally biased region" description="Basic and acidic residues" evidence="1">
    <location>
        <begin position="358"/>
        <end position="367"/>
    </location>
</feature>
<dbReference type="EMBL" id="HACG01044571">
    <property type="protein sequence ID" value="CEK91436.1"/>
    <property type="molecule type" value="Transcribed_RNA"/>
</dbReference>
<dbReference type="Pfam" id="PF16065">
    <property type="entry name" value="DUF4807"/>
    <property type="match status" value="1"/>
</dbReference>
<evidence type="ECO:0000313" key="3">
    <source>
        <dbReference type="EMBL" id="CEK91438.1"/>
    </source>
</evidence>
<dbReference type="AlphaFoldDB" id="A0A0B7BEQ4"/>
<evidence type="ECO:0000256" key="1">
    <source>
        <dbReference type="SAM" id="MobiDB-lite"/>
    </source>
</evidence>
<accession>A0A0B7BEQ4</accession>